<name>A0A0S4L167_9BACT</name>
<protein>
    <recommendedName>
        <fullName evidence="4">Heme exporter protein B</fullName>
    </recommendedName>
</protein>
<dbReference type="GO" id="GO:0015232">
    <property type="term" value="F:heme transmembrane transporter activity"/>
    <property type="evidence" value="ECO:0007669"/>
    <property type="project" value="InterPro"/>
</dbReference>
<keyword evidence="6" id="KW-1003">Cell membrane</keyword>
<feature type="transmembrane region" description="Helical" evidence="12">
    <location>
        <begin position="25"/>
        <end position="44"/>
    </location>
</feature>
<feature type="transmembrane region" description="Helical" evidence="12">
    <location>
        <begin position="98"/>
        <end position="121"/>
    </location>
</feature>
<dbReference type="EMBL" id="CZQA01000001">
    <property type="protein sequence ID" value="CUS31404.1"/>
    <property type="molecule type" value="Genomic_DNA"/>
</dbReference>
<evidence type="ECO:0000313" key="14">
    <source>
        <dbReference type="Proteomes" id="UP000199032"/>
    </source>
</evidence>
<feature type="transmembrane region" description="Helical" evidence="12">
    <location>
        <begin position="200"/>
        <end position="226"/>
    </location>
</feature>
<evidence type="ECO:0000256" key="1">
    <source>
        <dbReference type="ARBA" id="ARBA00002442"/>
    </source>
</evidence>
<gene>
    <name evidence="13" type="primary">ccmB</name>
    <name evidence="13" type="ORF">COMA1_10094</name>
</gene>
<dbReference type="PANTHER" id="PTHR30070">
    <property type="entry name" value="HEME EXPORTER PROTEIN B"/>
    <property type="match status" value="1"/>
</dbReference>
<reference evidence="13 14" key="1">
    <citation type="submission" date="2015-10" db="EMBL/GenBank/DDBJ databases">
        <authorList>
            <person name="Gilbert D.G."/>
        </authorList>
    </citation>
    <scope>NUCLEOTIDE SEQUENCE [LARGE SCALE GENOMIC DNA]</scope>
    <source>
        <strain evidence="13">COMA1</strain>
    </source>
</reference>
<feature type="transmembrane region" description="Helical" evidence="12">
    <location>
        <begin position="56"/>
        <end position="77"/>
    </location>
</feature>
<keyword evidence="14" id="KW-1185">Reference proteome</keyword>
<organism evidence="13 14">
    <name type="scientific">Candidatus Nitrospira nitrosa</name>
    <dbReference type="NCBI Taxonomy" id="1742972"/>
    <lineage>
        <taxon>Bacteria</taxon>
        <taxon>Pseudomonadati</taxon>
        <taxon>Nitrospirota</taxon>
        <taxon>Nitrospiria</taxon>
        <taxon>Nitrospirales</taxon>
        <taxon>Nitrospiraceae</taxon>
        <taxon>Nitrospira</taxon>
    </lineage>
</organism>
<evidence type="ECO:0000256" key="6">
    <source>
        <dbReference type="ARBA" id="ARBA00022475"/>
    </source>
</evidence>
<evidence type="ECO:0000256" key="5">
    <source>
        <dbReference type="ARBA" id="ARBA00022448"/>
    </source>
</evidence>
<dbReference type="NCBIfam" id="TIGR01190">
    <property type="entry name" value="ccmB"/>
    <property type="match status" value="1"/>
</dbReference>
<keyword evidence="7" id="KW-0997">Cell inner membrane</keyword>
<evidence type="ECO:0000256" key="8">
    <source>
        <dbReference type="ARBA" id="ARBA00022692"/>
    </source>
</evidence>
<comment type="subcellular location">
    <subcellularLocation>
        <location evidence="2">Cell inner membrane</location>
        <topology evidence="2">Multi-pass membrane protein</topology>
    </subcellularLocation>
</comment>
<dbReference type="AlphaFoldDB" id="A0A0S4L167"/>
<proteinExistence type="inferred from homology"/>
<keyword evidence="10 12" id="KW-1133">Transmembrane helix</keyword>
<evidence type="ECO:0000256" key="10">
    <source>
        <dbReference type="ARBA" id="ARBA00022989"/>
    </source>
</evidence>
<dbReference type="PANTHER" id="PTHR30070:SF1">
    <property type="entry name" value="CYTOCHROME C BIOGENESIS B-RELATED"/>
    <property type="match status" value="1"/>
</dbReference>
<sequence length="227" mass="23568">MSHSSMWDSISGIIRRDLLLAMRRWSDAAMSVFFLVIVVSLFPLGVGPEPAVLRTIAPGVLWVAALLTCLLSLSRVFTPDYLDGVLEQMVLVPQPLSLLVLGKVLAHWVISGLPVVLLSPLLGLQFGLEGEALGVLVLSLLLGTPTLSMIGAIGAALVLGVRGSGLLVALLVLPLYVPVLIFGAGAVTSSMAGTGGEANLSLLGACLVLSLFLAPWATAAALRIALE</sequence>
<dbReference type="GO" id="GO:0005886">
    <property type="term" value="C:plasma membrane"/>
    <property type="evidence" value="ECO:0007669"/>
    <property type="project" value="UniProtKB-SubCell"/>
</dbReference>
<feature type="transmembrane region" description="Helical" evidence="12">
    <location>
        <begin position="166"/>
        <end position="188"/>
    </location>
</feature>
<keyword evidence="9" id="KW-0201">Cytochrome c-type biogenesis</keyword>
<evidence type="ECO:0000256" key="9">
    <source>
        <dbReference type="ARBA" id="ARBA00022748"/>
    </source>
</evidence>
<dbReference type="InterPro" id="IPR003544">
    <property type="entry name" value="Cyt_c_biogenesis_CcmB"/>
</dbReference>
<keyword evidence="5" id="KW-0813">Transport</keyword>
<dbReference type="Pfam" id="PF03379">
    <property type="entry name" value="CcmB"/>
    <property type="match status" value="1"/>
</dbReference>
<evidence type="ECO:0000256" key="4">
    <source>
        <dbReference type="ARBA" id="ARBA00016452"/>
    </source>
</evidence>
<keyword evidence="8 12" id="KW-0812">Transmembrane</keyword>
<dbReference type="Proteomes" id="UP000199032">
    <property type="component" value="Unassembled WGS sequence"/>
</dbReference>
<evidence type="ECO:0000256" key="12">
    <source>
        <dbReference type="SAM" id="Phobius"/>
    </source>
</evidence>
<evidence type="ECO:0000313" key="13">
    <source>
        <dbReference type="EMBL" id="CUS31404.1"/>
    </source>
</evidence>
<evidence type="ECO:0000256" key="2">
    <source>
        <dbReference type="ARBA" id="ARBA00004429"/>
    </source>
</evidence>
<accession>A0A0S4L167</accession>
<dbReference type="PIRSF" id="PIRSF002764">
    <property type="entry name" value="CcmB"/>
    <property type="match status" value="1"/>
</dbReference>
<feature type="transmembrane region" description="Helical" evidence="12">
    <location>
        <begin position="133"/>
        <end position="159"/>
    </location>
</feature>
<dbReference type="PRINTS" id="PR01414">
    <property type="entry name" value="CCMBBIOGNSIS"/>
</dbReference>
<evidence type="ECO:0000256" key="7">
    <source>
        <dbReference type="ARBA" id="ARBA00022519"/>
    </source>
</evidence>
<keyword evidence="11 12" id="KW-0472">Membrane</keyword>
<dbReference type="GO" id="GO:1903607">
    <property type="term" value="P:cytochrome c biosynthetic process"/>
    <property type="evidence" value="ECO:0007669"/>
    <property type="project" value="TreeGrafter"/>
</dbReference>
<dbReference type="GO" id="GO:0017004">
    <property type="term" value="P:cytochrome complex assembly"/>
    <property type="evidence" value="ECO:0007669"/>
    <property type="project" value="UniProtKB-KW"/>
</dbReference>
<evidence type="ECO:0000256" key="3">
    <source>
        <dbReference type="ARBA" id="ARBA00010544"/>
    </source>
</evidence>
<dbReference type="InterPro" id="IPR026031">
    <property type="entry name" value="Cyt_c_CcmB_bac"/>
</dbReference>
<comment type="similarity">
    <text evidence="3">Belongs to the CcmB/CycW/HelB family.</text>
</comment>
<comment type="function">
    <text evidence="1">Required for the export of heme to the periplasm for the biogenesis of c-type cytochromes.</text>
</comment>
<dbReference type="STRING" id="1742972.COMA1_10094"/>
<evidence type="ECO:0000256" key="11">
    <source>
        <dbReference type="ARBA" id="ARBA00023136"/>
    </source>
</evidence>